<evidence type="ECO:0000313" key="2">
    <source>
        <dbReference type="Proteomes" id="UP001168146"/>
    </source>
</evidence>
<dbReference type="EMBL" id="JASUXU010000226">
    <property type="protein sequence ID" value="KAK0302034.1"/>
    <property type="molecule type" value="Genomic_DNA"/>
</dbReference>
<gene>
    <name evidence="1" type="ORF">LTR82_018024</name>
</gene>
<sequence>MSIQRDTPCECVIELVRDIRLGTEKNEYLDPLTIRLVHDLCQRLDELNIGQIHTSVDENAERTTVIGVSDAREFTLARPTSSDTPLAAPDTTDAGTADTRFGGVWDDGIVLLIPHGPLVTDAVIHSVEEEETPSQDLSHRRLLALL</sequence>
<name>A0AAN6F6T2_9PEZI</name>
<dbReference type="Proteomes" id="UP001168146">
    <property type="component" value="Unassembled WGS sequence"/>
</dbReference>
<dbReference type="AlphaFoldDB" id="A0AAN6F6T2"/>
<proteinExistence type="predicted"/>
<comment type="caution">
    <text evidence="1">The sequence shown here is derived from an EMBL/GenBank/DDBJ whole genome shotgun (WGS) entry which is preliminary data.</text>
</comment>
<evidence type="ECO:0000313" key="1">
    <source>
        <dbReference type="EMBL" id="KAK0302034.1"/>
    </source>
</evidence>
<accession>A0AAN6F6T2</accession>
<reference evidence="1" key="1">
    <citation type="submission" date="2021-12" db="EMBL/GenBank/DDBJ databases">
        <title>Black yeast isolated from Biological Soil Crust.</title>
        <authorList>
            <person name="Kurbessoian T."/>
        </authorList>
    </citation>
    <scope>NUCLEOTIDE SEQUENCE</scope>
    <source>
        <strain evidence="1">CCFEE 5208</strain>
    </source>
</reference>
<organism evidence="1 2">
    <name type="scientific">Friedmanniomyces endolithicus</name>
    <dbReference type="NCBI Taxonomy" id="329885"/>
    <lineage>
        <taxon>Eukaryota</taxon>
        <taxon>Fungi</taxon>
        <taxon>Dikarya</taxon>
        <taxon>Ascomycota</taxon>
        <taxon>Pezizomycotina</taxon>
        <taxon>Dothideomycetes</taxon>
        <taxon>Dothideomycetidae</taxon>
        <taxon>Mycosphaerellales</taxon>
        <taxon>Teratosphaeriaceae</taxon>
        <taxon>Friedmanniomyces</taxon>
    </lineage>
</organism>
<protein>
    <submittedName>
        <fullName evidence="1">Uncharacterized protein</fullName>
    </submittedName>
</protein>